<comment type="caution">
    <text evidence="5">Lacks conserved residue(s) required for the propagation of feature annotation.</text>
</comment>
<dbReference type="OrthoDB" id="7442607at2759"/>
<evidence type="ECO:0000256" key="6">
    <source>
        <dbReference type="SAM" id="MobiDB-lite"/>
    </source>
</evidence>
<dbReference type="GO" id="GO:0016331">
    <property type="term" value="P:morphogenesis of embryonic epithelium"/>
    <property type="evidence" value="ECO:0007669"/>
    <property type="project" value="TreeGrafter"/>
</dbReference>
<sequence length="210" mass="23257">MATSGSFEYFCGTGSVALMTLRSAVPPLSTLNQTGTELSRTVSFHHAKLTNNTLDTRGHIILHSLHRYQPRVHVIEARDVLRWGGGQHSFVFPETQFITVTAYQNNKITELKINANPFAKGFREDGMNSKRPEETPYQAALAPEEPLDLNQAFMASQMPDIGMSMVSEVQNPPGSEVADSLVEGHLYRQHQHGPAHPQGPYLDVSTRGVF</sequence>
<keyword evidence="2 5" id="KW-0238">DNA-binding</keyword>
<comment type="subcellular location">
    <subcellularLocation>
        <location evidence="5">Nucleus</location>
    </subcellularLocation>
</comment>
<dbReference type="KEGG" id="tng:GSTEN00028318G001"/>
<evidence type="ECO:0000313" key="8">
    <source>
        <dbReference type="EMBL" id="CAG07599.1"/>
    </source>
</evidence>
<dbReference type="InterPro" id="IPR046360">
    <property type="entry name" value="T-box_DNA-bd"/>
</dbReference>
<dbReference type="InterPro" id="IPR008967">
    <property type="entry name" value="p53-like_TF_DNA-bd_sf"/>
</dbReference>
<dbReference type="PANTHER" id="PTHR11267:SF197">
    <property type="entry name" value="T-BOX TRANSCRIPTION FACTOR TBX6"/>
    <property type="match status" value="1"/>
</dbReference>
<dbReference type="SMART" id="SM00425">
    <property type="entry name" value="TBOX"/>
    <property type="match status" value="1"/>
</dbReference>
<dbReference type="GO" id="GO:0005634">
    <property type="term" value="C:nucleus"/>
    <property type="evidence" value="ECO:0007669"/>
    <property type="project" value="UniProtKB-SubCell"/>
</dbReference>
<accession>Q4RVI3</accession>
<reference evidence="8" key="1">
    <citation type="journal article" date="2004" name="Nature">
        <title>Genome duplication in the teleost fish Tetraodon nigroviridis reveals the early vertebrate proto-karyotype.</title>
        <authorList>
            <person name="Jaillon O."/>
            <person name="Aury J.-M."/>
            <person name="Brunet F."/>
            <person name="Petit J.-L."/>
            <person name="Stange-Thomann N."/>
            <person name="Mauceli E."/>
            <person name="Bouneau L."/>
            <person name="Fischer C."/>
            <person name="Ozouf-Costaz C."/>
            <person name="Bernot A."/>
            <person name="Nicaud S."/>
            <person name="Jaffe D."/>
            <person name="Fisher S."/>
            <person name="Lutfalla G."/>
            <person name="Dossat C."/>
            <person name="Segurens B."/>
            <person name="Dasilva C."/>
            <person name="Salanoubat M."/>
            <person name="Levy M."/>
            <person name="Boudet N."/>
            <person name="Castellano S."/>
            <person name="Anthouard V."/>
            <person name="Jubin C."/>
            <person name="Castelli V."/>
            <person name="Katinka M."/>
            <person name="Vacherie B."/>
            <person name="Biemont C."/>
            <person name="Skalli Z."/>
            <person name="Cattolico L."/>
            <person name="Poulain J."/>
            <person name="De Berardinis V."/>
            <person name="Cruaud C."/>
            <person name="Duprat S."/>
            <person name="Brottier P."/>
            <person name="Coutanceau J.-P."/>
            <person name="Gouzy J."/>
            <person name="Parra G."/>
            <person name="Lardier G."/>
            <person name="Chapple C."/>
            <person name="McKernan K.J."/>
            <person name="McEwan P."/>
            <person name="Bosak S."/>
            <person name="Kellis M."/>
            <person name="Volff J.-N."/>
            <person name="Guigo R."/>
            <person name="Zody M.C."/>
            <person name="Mesirov J."/>
            <person name="Lindblad-Toh K."/>
            <person name="Birren B."/>
            <person name="Nusbaum C."/>
            <person name="Kahn D."/>
            <person name="Robinson-Rechavi M."/>
            <person name="Laudet V."/>
            <person name="Schachter V."/>
            <person name="Quetier F."/>
            <person name="Saurin W."/>
            <person name="Scarpelli C."/>
            <person name="Wincker P."/>
            <person name="Lander E.S."/>
            <person name="Weissenbach J."/>
            <person name="Roest Crollius H."/>
        </authorList>
    </citation>
    <scope>NUCLEOTIDE SEQUENCE [LARGE SCALE GENOMIC DNA]</scope>
</reference>
<dbReference type="GO" id="GO:0000981">
    <property type="term" value="F:DNA-binding transcription factor activity, RNA polymerase II-specific"/>
    <property type="evidence" value="ECO:0007669"/>
    <property type="project" value="TreeGrafter"/>
</dbReference>
<dbReference type="Gene3D" id="2.60.40.820">
    <property type="entry name" value="Transcription factor, T-box"/>
    <property type="match status" value="1"/>
</dbReference>
<dbReference type="EMBL" id="CAAE01014992">
    <property type="protein sequence ID" value="CAG07599.1"/>
    <property type="molecule type" value="Genomic_DNA"/>
</dbReference>
<keyword evidence="1" id="KW-0805">Transcription regulation</keyword>
<comment type="caution">
    <text evidence="8">The sequence shown here is derived from an EMBL/GenBank/DDBJ whole genome shotgun (WGS) entry which is preliminary data.</text>
</comment>
<evidence type="ECO:0000256" key="3">
    <source>
        <dbReference type="ARBA" id="ARBA00023163"/>
    </source>
</evidence>
<feature type="domain" description="T-box" evidence="7">
    <location>
        <begin position="38"/>
        <end position="124"/>
    </location>
</feature>
<dbReference type="InterPro" id="IPR036960">
    <property type="entry name" value="T-box_sf"/>
</dbReference>
<dbReference type="Pfam" id="PF00907">
    <property type="entry name" value="T-box"/>
    <property type="match status" value="1"/>
</dbReference>
<proteinExistence type="predicted"/>
<dbReference type="AlphaFoldDB" id="Q4RVI3"/>
<evidence type="ECO:0000256" key="5">
    <source>
        <dbReference type="PROSITE-ProRule" id="PRU00201"/>
    </source>
</evidence>
<gene>
    <name evidence="8" type="ORF">GSTENG00028318001</name>
</gene>
<dbReference type="PANTHER" id="PTHR11267">
    <property type="entry name" value="T-BOX PROTEIN-RELATED"/>
    <property type="match status" value="1"/>
</dbReference>
<keyword evidence="3" id="KW-0804">Transcription</keyword>
<name>Q4RVI3_TETNG</name>
<evidence type="ECO:0000259" key="7">
    <source>
        <dbReference type="PROSITE" id="PS50252"/>
    </source>
</evidence>
<feature type="region of interest" description="Disordered" evidence="6">
    <location>
        <begin position="188"/>
        <end position="210"/>
    </location>
</feature>
<organism evidence="8">
    <name type="scientific">Tetraodon nigroviridis</name>
    <name type="common">Spotted green pufferfish</name>
    <name type="synonym">Chelonodon nigroviridis</name>
    <dbReference type="NCBI Taxonomy" id="99883"/>
    <lineage>
        <taxon>Eukaryota</taxon>
        <taxon>Metazoa</taxon>
        <taxon>Chordata</taxon>
        <taxon>Craniata</taxon>
        <taxon>Vertebrata</taxon>
        <taxon>Euteleostomi</taxon>
        <taxon>Actinopterygii</taxon>
        <taxon>Neopterygii</taxon>
        <taxon>Teleostei</taxon>
        <taxon>Neoteleostei</taxon>
        <taxon>Acanthomorphata</taxon>
        <taxon>Eupercaria</taxon>
        <taxon>Tetraodontiformes</taxon>
        <taxon>Tetradontoidea</taxon>
        <taxon>Tetraodontidae</taxon>
        <taxon>Tetraodon</taxon>
    </lineage>
</organism>
<dbReference type="GO" id="GO:0001708">
    <property type="term" value="P:cell fate specification"/>
    <property type="evidence" value="ECO:0007669"/>
    <property type="project" value="TreeGrafter"/>
</dbReference>
<dbReference type="GO" id="GO:0045893">
    <property type="term" value="P:positive regulation of DNA-templated transcription"/>
    <property type="evidence" value="ECO:0007669"/>
    <property type="project" value="InterPro"/>
</dbReference>
<keyword evidence="4 5" id="KW-0539">Nucleus</keyword>
<evidence type="ECO:0000256" key="4">
    <source>
        <dbReference type="ARBA" id="ARBA00023242"/>
    </source>
</evidence>
<dbReference type="InterPro" id="IPR001699">
    <property type="entry name" value="TF_T-box"/>
</dbReference>
<dbReference type="GO" id="GO:0000785">
    <property type="term" value="C:chromatin"/>
    <property type="evidence" value="ECO:0007669"/>
    <property type="project" value="TreeGrafter"/>
</dbReference>
<dbReference type="PRINTS" id="PR00937">
    <property type="entry name" value="TBOX"/>
</dbReference>
<protein>
    <submittedName>
        <fullName evidence="8">(spotted green pufferfish) hypothetical protein</fullName>
    </submittedName>
</protein>
<dbReference type="SUPFAM" id="SSF49417">
    <property type="entry name" value="p53-like transcription factors"/>
    <property type="match status" value="1"/>
</dbReference>
<reference evidence="8" key="2">
    <citation type="submission" date="2004-02" db="EMBL/GenBank/DDBJ databases">
        <authorList>
            <consortium name="Genoscope"/>
            <consortium name="Whitehead Institute Centre for Genome Research"/>
        </authorList>
    </citation>
    <scope>NUCLEOTIDE SEQUENCE</scope>
</reference>
<evidence type="ECO:0000256" key="2">
    <source>
        <dbReference type="ARBA" id="ARBA00023125"/>
    </source>
</evidence>
<dbReference type="PROSITE" id="PS50252">
    <property type="entry name" value="TBOX_3"/>
    <property type="match status" value="1"/>
</dbReference>
<evidence type="ECO:0000256" key="1">
    <source>
        <dbReference type="ARBA" id="ARBA00023015"/>
    </source>
</evidence>
<dbReference type="GO" id="GO:0001756">
    <property type="term" value="P:somitogenesis"/>
    <property type="evidence" value="ECO:0007669"/>
    <property type="project" value="TreeGrafter"/>
</dbReference>
<dbReference type="GO" id="GO:0000978">
    <property type="term" value="F:RNA polymerase II cis-regulatory region sequence-specific DNA binding"/>
    <property type="evidence" value="ECO:0007669"/>
    <property type="project" value="InterPro"/>
</dbReference>